<accession>A0ABV6FZ10</accession>
<dbReference type="Pfam" id="PF04307">
    <property type="entry name" value="YdjM"/>
    <property type="match status" value="1"/>
</dbReference>
<feature type="transmembrane region" description="Helical" evidence="1">
    <location>
        <begin position="142"/>
        <end position="164"/>
    </location>
</feature>
<dbReference type="GO" id="GO:0016787">
    <property type="term" value="F:hydrolase activity"/>
    <property type="evidence" value="ECO:0007669"/>
    <property type="project" value="UniProtKB-KW"/>
</dbReference>
<evidence type="ECO:0000313" key="2">
    <source>
        <dbReference type="EMBL" id="MFC0266575.1"/>
    </source>
</evidence>
<organism evidence="2 3">
    <name type="scientific">Kushneria aurantia</name>
    <dbReference type="NCBI Taxonomy" id="504092"/>
    <lineage>
        <taxon>Bacteria</taxon>
        <taxon>Pseudomonadati</taxon>
        <taxon>Pseudomonadota</taxon>
        <taxon>Gammaproteobacteria</taxon>
        <taxon>Oceanospirillales</taxon>
        <taxon>Halomonadaceae</taxon>
        <taxon>Kushneria</taxon>
    </lineage>
</organism>
<keyword evidence="3" id="KW-1185">Reference proteome</keyword>
<reference evidence="2 3" key="1">
    <citation type="submission" date="2024-09" db="EMBL/GenBank/DDBJ databases">
        <authorList>
            <person name="Sun Q."/>
            <person name="Mori K."/>
        </authorList>
    </citation>
    <scope>NUCLEOTIDE SEQUENCE [LARGE SCALE GENOMIC DNA]</scope>
    <source>
        <strain evidence="2 3">CCM 7415</strain>
    </source>
</reference>
<protein>
    <submittedName>
        <fullName evidence="2">Metal-dependent hydrolase</fullName>
    </submittedName>
</protein>
<comment type="caution">
    <text evidence="2">The sequence shown here is derived from an EMBL/GenBank/DDBJ whole genome shotgun (WGS) entry which is preliminary data.</text>
</comment>
<feature type="transmembrane region" description="Helical" evidence="1">
    <location>
        <begin position="82"/>
        <end position="100"/>
    </location>
</feature>
<dbReference type="RefSeq" id="WP_026352057.1">
    <property type="nucleotide sequence ID" value="NZ_JBHLVX010000003.1"/>
</dbReference>
<feature type="transmembrane region" description="Helical" evidence="1">
    <location>
        <begin position="112"/>
        <end position="136"/>
    </location>
</feature>
<name>A0ABV6FZ10_9GAMM</name>
<keyword evidence="1" id="KW-0812">Transmembrane</keyword>
<feature type="transmembrane region" description="Helical" evidence="1">
    <location>
        <begin position="185"/>
        <end position="205"/>
    </location>
</feature>
<gene>
    <name evidence="2" type="ORF">ACFFHW_00955</name>
</gene>
<proteinExistence type="predicted"/>
<keyword evidence="1" id="KW-0472">Membrane</keyword>
<evidence type="ECO:0000313" key="3">
    <source>
        <dbReference type="Proteomes" id="UP001589814"/>
    </source>
</evidence>
<dbReference type="EMBL" id="JBHLVX010000003">
    <property type="protein sequence ID" value="MFC0266575.1"/>
    <property type="molecule type" value="Genomic_DNA"/>
</dbReference>
<keyword evidence="2" id="KW-0378">Hydrolase</keyword>
<sequence length="223" mass="24151">MANFKTHFTVAAVSGALLGGFGWRYGLWSFEAALPMAAMTTLGGVIPDIDADQSRSVKVIFTIMAVVALIGVVTLLQPHLTIAALSGAGIATFFAVRYPLSALFKRFSVHRGIWHSLLASLLAAALVAVVSYQLFIQTPEHSWYLGVAILVGALIHLLLDEICSIDLEGTRLKRSFGTALKFYDYGRPVTALLMSVVIVSLGPWLPPLAALQRMIGDMRALWH</sequence>
<dbReference type="Proteomes" id="UP001589814">
    <property type="component" value="Unassembled WGS sequence"/>
</dbReference>
<feature type="transmembrane region" description="Helical" evidence="1">
    <location>
        <begin position="56"/>
        <end position="76"/>
    </location>
</feature>
<keyword evidence="1" id="KW-1133">Transmembrane helix</keyword>
<dbReference type="InterPro" id="IPR007404">
    <property type="entry name" value="YdjM-like"/>
</dbReference>
<evidence type="ECO:0000256" key="1">
    <source>
        <dbReference type="SAM" id="Phobius"/>
    </source>
</evidence>